<keyword evidence="1" id="KW-0472">Membrane</keyword>
<evidence type="ECO:0000313" key="3">
    <source>
        <dbReference type="Proteomes" id="UP000324767"/>
    </source>
</evidence>
<evidence type="ECO:0000313" key="2">
    <source>
        <dbReference type="EMBL" id="KAA6408047.1"/>
    </source>
</evidence>
<name>A0A5M8PFG0_9LECA</name>
<sequence length="144" mass="16600">MSWSSILPPYLSLVETWIIRIFLLLCLLTVGPWLLMVVYDLLLYLFRALTYEIPGSLYLLIPWDVHRQVILVLTLPVSLTSAPRKRPHIPGPTAAEMRQEWGYFHSAGMDLEVLQWTELYNLRAQAPESLSPLQCSSAWHAHKD</sequence>
<protein>
    <submittedName>
        <fullName evidence="2">Uncharacterized protein</fullName>
    </submittedName>
</protein>
<organism evidence="2 3">
    <name type="scientific">Lasallia pustulata</name>
    <dbReference type="NCBI Taxonomy" id="136370"/>
    <lineage>
        <taxon>Eukaryota</taxon>
        <taxon>Fungi</taxon>
        <taxon>Dikarya</taxon>
        <taxon>Ascomycota</taxon>
        <taxon>Pezizomycotina</taxon>
        <taxon>Lecanoromycetes</taxon>
        <taxon>OSLEUM clade</taxon>
        <taxon>Umbilicariomycetidae</taxon>
        <taxon>Umbilicariales</taxon>
        <taxon>Umbilicariaceae</taxon>
        <taxon>Lasallia</taxon>
    </lineage>
</organism>
<comment type="caution">
    <text evidence="2">The sequence shown here is derived from an EMBL/GenBank/DDBJ whole genome shotgun (WGS) entry which is preliminary data.</text>
</comment>
<evidence type="ECO:0000256" key="1">
    <source>
        <dbReference type="SAM" id="Phobius"/>
    </source>
</evidence>
<proteinExistence type="predicted"/>
<accession>A0A5M8PFG0</accession>
<feature type="transmembrane region" description="Helical" evidence="1">
    <location>
        <begin position="21"/>
        <end position="45"/>
    </location>
</feature>
<dbReference type="Proteomes" id="UP000324767">
    <property type="component" value="Unassembled WGS sequence"/>
</dbReference>
<dbReference type="OrthoDB" id="5309803at2759"/>
<gene>
    <name evidence="2" type="ORF">FRX48_08398</name>
</gene>
<dbReference type="EMBL" id="VXIT01000015">
    <property type="protein sequence ID" value="KAA6408047.1"/>
    <property type="molecule type" value="Genomic_DNA"/>
</dbReference>
<reference evidence="2 3" key="1">
    <citation type="submission" date="2019-09" db="EMBL/GenBank/DDBJ databases">
        <title>The hologenome of the rock-dwelling lichen Lasallia pustulata.</title>
        <authorList>
            <person name="Greshake Tzovaras B."/>
            <person name="Segers F."/>
            <person name="Bicker A."/>
            <person name="Dal Grande F."/>
            <person name="Otte J."/>
            <person name="Hankeln T."/>
            <person name="Schmitt I."/>
            <person name="Ebersberger I."/>
        </authorList>
    </citation>
    <scope>NUCLEOTIDE SEQUENCE [LARGE SCALE GENOMIC DNA]</scope>
    <source>
        <strain evidence="2">A1-1</strain>
    </source>
</reference>
<keyword evidence="1" id="KW-1133">Transmembrane helix</keyword>
<dbReference type="AlphaFoldDB" id="A0A5M8PFG0"/>
<keyword evidence="1" id="KW-0812">Transmembrane</keyword>